<gene>
    <name evidence="2" type="ORF">PLEPLA_LOCUS45965</name>
</gene>
<evidence type="ECO:0000256" key="1">
    <source>
        <dbReference type="SAM" id="MobiDB-lite"/>
    </source>
</evidence>
<evidence type="ECO:0000313" key="2">
    <source>
        <dbReference type="EMBL" id="CAB1458136.1"/>
    </source>
</evidence>
<protein>
    <submittedName>
        <fullName evidence="2">Uncharacterized protein</fullName>
    </submittedName>
</protein>
<sequence length="163" mass="18367">MKRHHPKHGKYNKNRPSWKKKRLTSAKELGEIGRTMDWTETKESRYTVTKLIFYIRHCSGCLCGARRPIGLIGDRLCSLVNRSPRQRAPLTAFCPHYSWIKEKPVTTGLELRPSRKSFCASLPLKESTAAARQTLPARGYGIEGRRGARRQACGYLPLAGGAS</sequence>
<accession>A0A9N7VTQ4</accession>
<comment type="caution">
    <text evidence="2">The sequence shown here is derived from an EMBL/GenBank/DDBJ whole genome shotgun (WGS) entry which is preliminary data.</text>
</comment>
<dbReference type="AlphaFoldDB" id="A0A9N7VTQ4"/>
<organism evidence="2 3">
    <name type="scientific">Pleuronectes platessa</name>
    <name type="common">European plaice</name>
    <dbReference type="NCBI Taxonomy" id="8262"/>
    <lineage>
        <taxon>Eukaryota</taxon>
        <taxon>Metazoa</taxon>
        <taxon>Chordata</taxon>
        <taxon>Craniata</taxon>
        <taxon>Vertebrata</taxon>
        <taxon>Euteleostomi</taxon>
        <taxon>Actinopterygii</taxon>
        <taxon>Neopterygii</taxon>
        <taxon>Teleostei</taxon>
        <taxon>Neoteleostei</taxon>
        <taxon>Acanthomorphata</taxon>
        <taxon>Carangaria</taxon>
        <taxon>Pleuronectiformes</taxon>
        <taxon>Pleuronectoidei</taxon>
        <taxon>Pleuronectidae</taxon>
        <taxon>Pleuronectes</taxon>
    </lineage>
</organism>
<name>A0A9N7VTQ4_PLEPL</name>
<dbReference type="Proteomes" id="UP001153269">
    <property type="component" value="Unassembled WGS sequence"/>
</dbReference>
<keyword evidence="3" id="KW-1185">Reference proteome</keyword>
<reference evidence="2" key="1">
    <citation type="submission" date="2020-03" db="EMBL/GenBank/DDBJ databases">
        <authorList>
            <person name="Weist P."/>
        </authorList>
    </citation>
    <scope>NUCLEOTIDE SEQUENCE</scope>
</reference>
<evidence type="ECO:0000313" key="3">
    <source>
        <dbReference type="Proteomes" id="UP001153269"/>
    </source>
</evidence>
<feature type="region of interest" description="Disordered" evidence="1">
    <location>
        <begin position="1"/>
        <end position="22"/>
    </location>
</feature>
<proteinExistence type="predicted"/>
<dbReference type="EMBL" id="CADEAL010004374">
    <property type="protein sequence ID" value="CAB1458136.1"/>
    <property type="molecule type" value="Genomic_DNA"/>
</dbReference>